<accession>A0A1E5C936</accession>
<dbReference type="CDD" id="cd01289">
    <property type="entry name" value="FabA_like"/>
    <property type="match status" value="1"/>
</dbReference>
<proteinExistence type="predicted"/>
<keyword evidence="2" id="KW-1185">Reference proteome</keyword>
<dbReference type="InterPro" id="IPR016776">
    <property type="entry name" value="ApeP-like_dehydratase"/>
</dbReference>
<dbReference type="AlphaFoldDB" id="A0A1E5C936"/>
<evidence type="ECO:0000313" key="1">
    <source>
        <dbReference type="EMBL" id="OEE61702.1"/>
    </source>
</evidence>
<dbReference type="SUPFAM" id="SSF54637">
    <property type="entry name" value="Thioesterase/thiol ester dehydrase-isomerase"/>
    <property type="match status" value="1"/>
</dbReference>
<dbReference type="Pfam" id="PF22817">
    <property type="entry name" value="ApeP-like"/>
    <property type="match status" value="1"/>
</dbReference>
<name>A0A1E5C936_9GAMM</name>
<dbReference type="RefSeq" id="WP_016960295.1">
    <property type="nucleotide sequence ID" value="NZ_AJWN02000043.1"/>
</dbReference>
<protein>
    <submittedName>
        <fullName evidence="1">3-hydroxydecanoyl-ACP dehydratase</fullName>
    </submittedName>
</protein>
<dbReference type="InterPro" id="IPR029069">
    <property type="entry name" value="HotDog_dom_sf"/>
</dbReference>
<reference evidence="1 2" key="1">
    <citation type="journal article" date="2012" name="Science">
        <title>Ecological populations of bacteria act as socially cohesive units of antibiotic production and resistance.</title>
        <authorList>
            <person name="Cordero O.X."/>
            <person name="Wildschutte H."/>
            <person name="Kirkup B."/>
            <person name="Proehl S."/>
            <person name="Ngo L."/>
            <person name="Hussain F."/>
            <person name="Le Roux F."/>
            <person name="Mincer T."/>
            <person name="Polz M.F."/>
        </authorList>
    </citation>
    <scope>NUCLEOTIDE SEQUENCE [LARGE SCALE GENOMIC DNA]</scope>
    <source>
        <strain evidence="1 2">FF-454</strain>
    </source>
</reference>
<dbReference type="Proteomes" id="UP000095039">
    <property type="component" value="Unassembled WGS sequence"/>
</dbReference>
<sequence>MISQSTAFPPIKQLVPHRAPMLYLNKMVDAGKSFAHCQARPNTDHHFFDTKQQGLPSWVGIELMAQTIAAWSGFHYYQKGQSPVIGFLVGSRRYQTVTAFFARNQVLDIHVDEVMSHEGVSVFSCKIESNGALLASSQLSTFEPSNAELTHIKQGGAS</sequence>
<dbReference type="PIRSF" id="PIRSF020565">
    <property type="entry name" value="3Ho_Ac_ACP_DH_prd"/>
    <property type="match status" value="1"/>
</dbReference>
<organism evidence="1 2">
    <name type="scientific">Enterovibrio norvegicus FF-454</name>
    <dbReference type="NCBI Taxonomy" id="1185651"/>
    <lineage>
        <taxon>Bacteria</taxon>
        <taxon>Pseudomonadati</taxon>
        <taxon>Pseudomonadota</taxon>
        <taxon>Gammaproteobacteria</taxon>
        <taxon>Vibrionales</taxon>
        <taxon>Vibrionaceae</taxon>
        <taxon>Enterovibrio</taxon>
    </lineage>
</organism>
<gene>
    <name evidence="1" type="ORF">A1OK_08055</name>
</gene>
<dbReference type="Gene3D" id="3.10.129.10">
    <property type="entry name" value="Hotdog Thioesterase"/>
    <property type="match status" value="1"/>
</dbReference>
<dbReference type="EMBL" id="AJWN02000043">
    <property type="protein sequence ID" value="OEE61702.1"/>
    <property type="molecule type" value="Genomic_DNA"/>
</dbReference>
<comment type="caution">
    <text evidence="1">The sequence shown here is derived from an EMBL/GenBank/DDBJ whole genome shotgun (WGS) entry which is preliminary data.</text>
</comment>
<evidence type="ECO:0000313" key="2">
    <source>
        <dbReference type="Proteomes" id="UP000095039"/>
    </source>
</evidence>